<feature type="region of interest" description="Disordered" evidence="1">
    <location>
        <begin position="1"/>
        <end position="113"/>
    </location>
</feature>
<dbReference type="GO" id="GO:0070086">
    <property type="term" value="P:ubiquitin-dependent endocytosis"/>
    <property type="evidence" value="ECO:0007669"/>
    <property type="project" value="TreeGrafter"/>
</dbReference>
<comment type="caution">
    <text evidence="3">The sequence shown here is derived from an EMBL/GenBank/DDBJ whole genome shotgun (WGS) entry which is preliminary data.</text>
</comment>
<evidence type="ECO:0000313" key="4">
    <source>
        <dbReference type="Proteomes" id="UP001201980"/>
    </source>
</evidence>
<accession>A0AAD5RY91</accession>
<feature type="compositionally biased region" description="Polar residues" evidence="1">
    <location>
        <begin position="144"/>
        <end position="160"/>
    </location>
</feature>
<reference evidence="3" key="1">
    <citation type="submission" date="2022-07" db="EMBL/GenBank/DDBJ databases">
        <title>Draft genome sequence of Zalerion maritima ATCC 34329, a (micro)plastics degrading marine fungus.</title>
        <authorList>
            <person name="Paco A."/>
            <person name="Goncalves M.F.M."/>
            <person name="Rocha-Santos T.A.P."/>
            <person name="Alves A."/>
        </authorList>
    </citation>
    <scope>NUCLEOTIDE SEQUENCE</scope>
    <source>
        <strain evidence="3">ATCC 34329</strain>
    </source>
</reference>
<keyword evidence="4" id="KW-1185">Reference proteome</keyword>
<dbReference type="AlphaFoldDB" id="A0AAD5RY91"/>
<dbReference type="InterPro" id="IPR011022">
    <property type="entry name" value="Arrestin_C-like"/>
</dbReference>
<dbReference type="EMBL" id="JAKWBI020000021">
    <property type="protein sequence ID" value="KAJ2905907.1"/>
    <property type="molecule type" value="Genomic_DNA"/>
</dbReference>
<feature type="region of interest" description="Disordered" evidence="1">
    <location>
        <begin position="858"/>
        <end position="900"/>
    </location>
</feature>
<dbReference type="GO" id="GO:0005829">
    <property type="term" value="C:cytosol"/>
    <property type="evidence" value="ECO:0007669"/>
    <property type="project" value="TreeGrafter"/>
</dbReference>
<feature type="domain" description="Arrestin C-terminal-like" evidence="2">
    <location>
        <begin position="495"/>
        <end position="709"/>
    </location>
</feature>
<dbReference type="PANTHER" id="PTHR11188:SF174">
    <property type="entry name" value="ARRESTIN-RELATED TRAFFICKING ADAPTER 10-RELATED"/>
    <property type="match status" value="1"/>
</dbReference>
<evidence type="ECO:0000259" key="2">
    <source>
        <dbReference type="SMART" id="SM01017"/>
    </source>
</evidence>
<dbReference type="InterPro" id="IPR050357">
    <property type="entry name" value="Arrestin_domain-protein"/>
</dbReference>
<dbReference type="GO" id="GO:0030674">
    <property type="term" value="F:protein-macromolecule adaptor activity"/>
    <property type="evidence" value="ECO:0007669"/>
    <property type="project" value="TreeGrafter"/>
</dbReference>
<feature type="region of interest" description="Disordered" evidence="1">
    <location>
        <begin position="769"/>
        <end position="829"/>
    </location>
</feature>
<feature type="compositionally biased region" description="Basic residues" evidence="1">
    <location>
        <begin position="86"/>
        <end position="98"/>
    </location>
</feature>
<evidence type="ECO:0000313" key="3">
    <source>
        <dbReference type="EMBL" id="KAJ2905907.1"/>
    </source>
</evidence>
<feature type="compositionally biased region" description="Basic residues" evidence="1">
    <location>
        <begin position="58"/>
        <end position="67"/>
    </location>
</feature>
<name>A0AAD5RY91_9PEZI</name>
<gene>
    <name evidence="3" type="ORF">MKZ38_003695</name>
</gene>
<dbReference type="Pfam" id="PF02752">
    <property type="entry name" value="Arrestin_C"/>
    <property type="match status" value="1"/>
</dbReference>
<dbReference type="SMART" id="SM01017">
    <property type="entry name" value="Arrestin_C"/>
    <property type="match status" value="1"/>
</dbReference>
<dbReference type="Proteomes" id="UP001201980">
    <property type="component" value="Unassembled WGS sequence"/>
</dbReference>
<feature type="compositionally biased region" description="Pro residues" evidence="1">
    <location>
        <begin position="820"/>
        <end position="829"/>
    </location>
</feature>
<feature type="region of interest" description="Disordered" evidence="1">
    <location>
        <begin position="129"/>
        <end position="169"/>
    </location>
</feature>
<feature type="compositionally biased region" description="Basic and acidic residues" evidence="1">
    <location>
        <begin position="590"/>
        <end position="607"/>
    </location>
</feature>
<sequence>MPEAVSSGRPNRLREADGLTSISSSSTATSTVFYAPRNPNDSRAKSRTSTPRFPTPHIRPRQRRPHSIHIVSYPSGYVPYDLRPQKKDKKKKKKAIRRKSTESDQPAPPPRGATKRVWETLLAPFACQASREGSPSPDNRKRPSTATPSLTSRGDGSTSFEHQHEHQHYHQTLLMMRAPTTVEAGRPPVVGADSTAISLYKTLPGIISTRNIKSSTTPNVTEIPKPIASGSGVSCSILLAEHNIFLTGFDHDGRNRGQPHPNSTALLRGKLQLNVSKNVKIKSVTLKLSGRARTEWPEGIPPAKTEMFEESSLRTQVLTFFHALHDGWETPFGNQCVAHLKNPSPNSSPTDSTAPLASFFGVGSNSTVHLPNGSPTSGKPTPKELKRLSLQSMQAKNYHQEMSPAGIRPSAQVAKGFKVFHPGTYEYSFELPIDHHQLETTILPFGSVKWELETIVERAGAFKPNLHGTKEVSIVRVPDQLSLETTEPIVIGRQWEDQLHYEIMISGKSFPIGSRIPVAFKLTPLAKVQVHKLKVFVTESIEYWTNDRRVTRKDQGRKILLLEKAAGKPLDNSKFPGCDIRVLSGGELSPGERQEARHEAARRRSEEGESSTLPELSDNMLGDLDLGLESFWGSTEIEMNVQVPSCDMMKKAKNLKLNPDCSWKNVNVFHWIKIVMRISRVDEDDPTRQRRRHFEISIDSPITLLNCRATQANTSLPRYLGPNSAPTFPSSPTHTAACGCPDAGLISAADLTSLQLSTRVGTSVPRPIHFLRKPSFTPPAFDAEDPPPPISPLLQQANTASPTTAANSAARSSRNITPTSPAPIDPPLVTPPPCYDAIIGTPSVDGLADYFARLADYEDDDDDSSSSDGGDSSRPARLIERSGRVNVANPMSPGGLALGDQLVPSRSLELQRPVMLALPQPRRRG</sequence>
<dbReference type="InterPro" id="IPR014752">
    <property type="entry name" value="Arrestin-like_C"/>
</dbReference>
<dbReference type="PANTHER" id="PTHR11188">
    <property type="entry name" value="ARRESTIN DOMAIN CONTAINING PROTEIN"/>
    <property type="match status" value="1"/>
</dbReference>
<evidence type="ECO:0000256" key="1">
    <source>
        <dbReference type="SAM" id="MobiDB-lite"/>
    </source>
</evidence>
<dbReference type="GO" id="GO:0031625">
    <property type="term" value="F:ubiquitin protein ligase binding"/>
    <property type="evidence" value="ECO:0007669"/>
    <property type="project" value="TreeGrafter"/>
</dbReference>
<proteinExistence type="predicted"/>
<feature type="compositionally biased region" description="Low complexity" evidence="1">
    <location>
        <begin position="797"/>
        <end position="815"/>
    </location>
</feature>
<protein>
    <submittedName>
        <fullName evidence="3">Arrestin domain containing protein</fullName>
    </submittedName>
</protein>
<feature type="region of interest" description="Disordered" evidence="1">
    <location>
        <begin position="585"/>
        <end position="617"/>
    </location>
</feature>
<dbReference type="Gene3D" id="2.60.40.640">
    <property type="match status" value="1"/>
</dbReference>
<organism evidence="3 4">
    <name type="scientific">Zalerion maritima</name>
    <dbReference type="NCBI Taxonomy" id="339359"/>
    <lineage>
        <taxon>Eukaryota</taxon>
        <taxon>Fungi</taxon>
        <taxon>Dikarya</taxon>
        <taxon>Ascomycota</taxon>
        <taxon>Pezizomycotina</taxon>
        <taxon>Sordariomycetes</taxon>
        <taxon>Lulworthiomycetidae</taxon>
        <taxon>Lulworthiales</taxon>
        <taxon>Lulworthiaceae</taxon>
        <taxon>Zalerion</taxon>
    </lineage>
</organism>
<feature type="compositionally biased region" description="Low complexity" evidence="1">
    <location>
        <begin position="20"/>
        <end position="31"/>
    </location>
</feature>